<dbReference type="NCBIfam" id="NF040618">
    <property type="entry name" value="PPA1309_fam"/>
    <property type="match status" value="1"/>
</dbReference>
<dbReference type="InterPro" id="IPR047681">
    <property type="entry name" value="PPA1309-like"/>
</dbReference>
<comment type="caution">
    <text evidence="1">The sequence shown here is derived from an EMBL/GenBank/DDBJ whole genome shotgun (WGS) entry which is preliminary data.</text>
</comment>
<dbReference type="Proteomes" id="UP000316988">
    <property type="component" value="Unassembled WGS sequence"/>
</dbReference>
<protein>
    <submittedName>
        <fullName evidence="1">Uncharacterized protein</fullName>
    </submittedName>
</protein>
<sequence length="168" mass="18320">MLEVAPDSPLRQAALEVERHVAEAGWDQPPRLFALVSTEQLRESHPELADQLDGDYTPVEQEQLGVDRPVEEILPTIMWPETVDGCAVVIERVMLPPSAEADLPEDPDELGAYVAAHPDRQEVRIVAAVLRDGSGHTGVRARDGEDPPLLEGPDLVPGLVELLRASMS</sequence>
<name>A0A554SHH6_9ACTN</name>
<organism evidence="1 2">
    <name type="scientific">Aeromicrobium piscarium</name>
    <dbReference type="NCBI Taxonomy" id="2590901"/>
    <lineage>
        <taxon>Bacteria</taxon>
        <taxon>Bacillati</taxon>
        <taxon>Actinomycetota</taxon>
        <taxon>Actinomycetes</taxon>
        <taxon>Propionibacteriales</taxon>
        <taxon>Nocardioidaceae</taxon>
        <taxon>Aeromicrobium</taxon>
    </lineage>
</organism>
<evidence type="ECO:0000313" key="2">
    <source>
        <dbReference type="Proteomes" id="UP000316988"/>
    </source>
</evidence>
<keyword evidence="2" id="KW-1185">Reference proteome</keyword>
<evidence type="ECO:0000313" key="1">
    <source>
        <dbReference type="EMBL" id="TSD65754.1"/>
    </source>
</evidence>
<dbReference type="AlphaFoldDB" id="A0A554SHH6"/>
<dbReference type="RefSeq" id="WP_143911987.1">
    <property type="nucleotide sequence ID" value="NZ_VLNT01000002.1"/>
</dbReference>
<proteinExistence type="predicted"/>
<reference evidence="1 2" key="1">
    <citation type="submission" date="2019-07" db="EMBL/GenBank/DDBJ databases">
        <authorList>
            <person name="Zhao L.H."/>
        </authorList>
    </citation>
    <scope>NUCLEOTIDE SEQUENCE [LARGE SCALE GENOMIC DNA]</scope>
    <source>
        <strain evidence="1 2">Co35</strain>
    </source>
</reference>
<gene>
    <name evidence="1" type="ORF">FNM00_04875</name>
</gene>
<dbReference type="OrthoDB" id="3266223at2"/>
<dbReference type="EMBL" id="VLNT01000002">
    <property type="protein sequence ID" value="TSD65754.1"/>
    <property type="molecule type" value="Genomic_DNA"/>
</dbReference>
<accession>A0A554SHH6</accession>